<feature type="compositionally biased region" description="Low complexity" evidence="1">
    <location>
        <begin position="89"/>
        <end position="146"/>
    </location>
</feature>
<protein>
    <submittedName>
        <fullName evidence="3">GPI anchored cell wall protein</fullName>
    </submittedName>
</protein>
<proteinExistence type="predicted"/>
<dbReference type="AlphaFoldDB" id="A0A5M3Z362"/>
<comment type="caution">
    <text evidence="3">The sequence shown here is derived from an EMBL/GenBank/DDBJ whole genome shotgun (WGS) entry which is preliminary data.</text>
</comment>
<gene>
    <name evidence="3" type="ORF">ATEIFO6365_0005078900</name>
</gene>
<evidence type="ECO:0000256" key="2">
    <source>
        <dbReference type="SAM" id="SignalP"/>
    </source>
</evidence>
<dbReference type="VEuPathDB" id="FungiDB:ATEG_05559"/>
<sequence length="168" mass="16785">MYFPKSAIVFSFLALTNIAAATSTPACLLSAVGTTLSNPADFNEACVKNSDKLQKQIANTCSDDDLQDALNYYSKTCAQAGHKVDVNISSSSSSSSPTGTSSAGSKSTGFTTATAVTSSKSTSSGSQTGSSSASAASSTQTTNSGSSDRHVSAAAFAAVVFVGFAATL</sequence>
<accession>A0A5M3Z362</accession>
<name>A0A5M3Z362_ASPTE</name>
<feature type="region of interest" description="Disordered" evidence="1">
    <location>
        <begin position="88"/>
        <end position="147"/>
    </location>
</feature>
<keyword evidence="4" id="KW-1185">Reference proteome</keyword>
<reference evidence="3 4" key="1">
    <citation type="submission" date="2020-01" db="EMBL/GenBank/DDBJ databases">
        <title>Aspergillus terreus IFO 6365 whole genome shotgun sequence.</title>
        <authorList>
            <person name="Kanamasa S."/>
            <person name="Takahashi H."/>
        </authorList>
    </citation>
    <scope>NUCLEOTIDE SEQUENCE [LARGE SCALE GENOMIC DNA]</scope>
    <source>
        <strain evidence="3 4">IFO 6365</strain>
    </source>
</reference>
<evidence type="ECO:0000313" key="4">
    <source>
        <dbReference type="Proteomes" id="UP000452235"/>
    </source>
</evidence>
<keyword evidence="2" id="KW-0732">Signal</keyword>
<feature type="chain" id="PRO_5044211219" evidence="2">
    <location>
        <begin position="22"/>
        <end position="168"/>
    </location>
</feature>
<evidence type="ECO:0000313" key="3">
    <source>
        <dbReference type="EMBL" id="GFF16597.1"/>
    </source>
</evidence>
<evidence type="ECO:0000256" key="1">
    <source>
        <dbReference type="SAM" id="MobiDB-lite"/>
    </source>
</evidence>
<organism evidence="3 4">
    <name type="scientific">Aspergillus terreus</name>
    <dbReference type="NCBI Taxonomy" id="33178"/>
    <lineage>
        <taxon>Eukaryota</taxon>
        <taxon>Fungi</taxon>
        <taxon>Dikarya</taxon>
        <taxon>Ascomycota</taxon>
        <taxon>Pezizomycotina</taxon>
        <taxon>Eurotiomycetes</taxon>
        <taxon>Eurotiomycetidae</taxon>
        <taxon>Eurotiales</taxon>
        <taxon>Aspergillaceae</taxon>
        <taxon>Aspergillus</taxon>
        <taxon>Aspergillus subgen. Circumdati</taxon>
    </lineage>
</organism>
<dbReference type="EMBL" id="BLJY01000005">
    <property type="protein sequence ID" value="GFF16597.1"/>
    <property type="molecule type" value="Genomic_DNA"/>
</dbReference>
<dbReference type="OrthoDB" id="4776947at2759"/>
<feature type="signal peptide" evidence="2">
    <location>
        <begin position="1"/>
        <end position="21"/>
    </location>
</feature>
<dbReference type="Proteomes" id="UP000452235">
    <property type="component" value="Unassembled WGS sequence"/>
</dbReference>